<comment type="domain">
    <text evidence="5">The RxLR-dEER motif acts to carry the protein into the host cell cytoplasm through binding to cell surface phosphatidylinositol-3-phosphate.</text>
</comment>
<comment type="caution">
    <text evidence="6">The sequence shown here is derived from an EMBL/GenBank/DDBJ whole genome shotgun (WGS) entry which is preliminary data.</text>
</comment>
<dbReference type="InterPro" id="IPR031825">
    <property type="entry name" value="RXLR"/>
</dbReference>
<evidence type="ECO:0000313" key="6">
    <source>
        <dbReference type="EMBL" id="KAK1935414.1"/>
    </source>
</evidence>
<evidence type="ECO:0000256" key="1">
    <source>
        <dbReference type="ARBA" id="ARBA00004613"/>
    </source>
</evidence>
<reference evidence="6" key="1">
    <citation type="submission" date="2023-08" db="EMBL/GenBank/DDBJ databases">
        <title>Reference Genome Resource for the Citrus Pathogen Phytophthora citrophthora.</title>
        <authorList>
            <person name="Moller H."/>
            <person name="Coetzee B."/>
            <person name="Rose L.J."/>
            <person name="Van Niekerk J.M."/>
        </authorList>
    </citation>
    <scope>NUCLEOTIDE SEQUENCE</scope>
    <source>
        <strain evidence="6">STE-U-9442</strain>
    </source>
</reference>
<protein>
    <recommendedName>
        <fullName evidence="5">RxLR effector protein</fullName>
    </recommendedName>
</protein>
<evidence type="ECO:0000256" key="4">
    <source>
        <dbReference type="ARBA" id="ARBA00022729"/>
    </source>
</evidence>
<evidence type="ECO:0000256" key="5">
    <source>
        <dbReference type="RuleBase" id="RU367124"/>
    </source>
</evidence>
<evidence type="ECO:0000256" key="2">
    <source>
        <dbReference type="ARBA" id="ARBA00010400"/>
    </source>
</evidence>
<comment type="function">
    <text evidence="5">Effector that suppresses plant defense responses during pathogen infection.</text>
</comment>
<keyword evidence="4 5" id="KW-0732">Signal</keyword>
<dbReference type="GO" id="GO:0005576">
    <property type="term" value="C:extracellular region"/>
    <property type="evidence" value="ECO:0007669"/>
    <property type="project" value="UniProtKB-SubCell"/>
</dbReference>
<proteinExistence type="inferred from homology"/>
<name>A0AAD9GBN1_9STRA</name>
<sequence length="180" mass="20257">MRLSSIFVVLVAAFLVSCNATSTTSERKSSTPVQPLDIPVKNTRSLRKIKTEEEESSKLEERAAMGDILKNFKRSTSYLNHPLLRPQAEVLAAAKKADEILESKLLKDKELVKILKKIKTTSGAKTRIQDWVERGVDPVDIATMYKKKYPTLKRDGVEWTAQRLYSALVLKNVQNVVNLG</sequence>
<dbReference type="EMBL" id="JASMQC010000023">
    <property type="protein sequence ID" value="KAK1935414.1"/>
    <property type="molecule type" value="Genomic_DNA"/>
</dbReference>
<comment type="similarity">
    <text evidence="2 5">Belongs to the RxLR effector family.</text>
</comment>
<organism evidence="6 7">
    <name type="scientific">Phytophthora citrophthora</name>
    <dbReference type="NCBI Taxonomy" id="4793"/>
    <lineage>
        <taxon>Eukaryota</taxon>
        <taxon>Sar</taxon>
        <taxon>Stramenopiles</taxon>
        <taxon>Oomycota</taxon>
        <taxon>Peronosporomycetes</taxon>
        <taxon>Peronosporales</taxon>
        <taxon>Peronosporaceae</taxon>
        <taxon>Phytophthora</taxon>
    </lineage>
</organism>
<dbReference type="Pfam" id="PF16810">
    <property type="entry name" value="RXLR"/>
    <property type="match status" value="1"/>
</dbReference>
<accession>A0AAD9GBN1</accession>
<evidence type="ECO:0000256" key="3">
    <source>
        <dbReference type="ARBA" id="ARBA00022525"/>
    </source>
</evidence>
<comment type="subcellular location">
    <subcellularLocation>
        <location evidence="1 5">Secreted</location>
    </subcellularLocation>
</comment>
<evidence type="ECO:0000313" key="7">
    <source>
        <dbReference type="Proteomes" id="UP001259832"/>
    </source>
</evidence>
<gene>
    <name evidence="6" type="ORF">P3T76_010639</name>
</gene>
<dbReference type="PROSITE" id="PS51257">
    <property type="entry name" value="PROKAR_LIPOPROTEIN"/>
    <property type="match status" value="1"/>
</dbReference>
<feature type="chain" id="PRO_5041777295" description="RxLR effector protein" evidence="5">
    <location>
        <begin position="21"/>
        <end position="180"/>
    </location>
</feature>
<keyword evidence="3 5" id="KW-0964">Secreted</keyword>
<dbReference type="Proteomes" id="UP001259832">
    <property type="component" value="Unassembled WGS sequence"/>
</dbReference>
<feature type="signal peptide" evidence="5">
    <location>
        <begin position="1"/>
        <end position="20"/>
    </location>
</feature>
<keyword evidence="7" id="KW-1185">Reference proteome</keyword>
<dbReference type="AlphaFoldDB" id="A0AAD9GBN1"/>